<evidence type="ECO:0000256" key="2">
    <source>
        <dbReference type="ARBA" id="ARBA00006285"/>
    </source>
</evidence>
<evidence type="ECO:0000256" key="5">
    <source>
        <dbReference type="ARBA" id="ARBA00023295"/>
    </source>
</evidence>
<keyword evidence="4" id="KW-0378">Hydrolase</keyword>
<keyword evidence="5" id="KW-0326">Glycosidase</keyword>
<evidence type="ECO:0000313" key="10">
    <source>
        <dbReference type="EMBL" id="THC94770.1"/>
    </source>
</evidence>
<evidence type="ECO:0000259" key="9">
    <source>
        <dbReference type="Pfam" id="PF02838"/>
    </source>
</evidence>
<evidence type="ECO:0000259" key="8">
    <source>
        <dbReference type="Pfam" id="PF00728"/>
    </source>
</evidence>
<dbReference type="InterPro" id="IPR017853">
    <property type="entry name" value="GH"/>
</dbReference>
<dbReference type="PANTHER" id="PTHR43678:SF1">
    <property type="entry name" value="BETA-N-ACETYLHEXOSAMINIDASE"/>
    <property type="match status" value="1"/>
</dbReference>
<dbReference type="Pfam" id="PF02838">
    <property type="entry name" value="Glyco_hydro_20b"/>
    <property type="match status" value="1"/>
</dbReference>
<dbReference type="PANTHER" id="PTHR43678">
    <property type="entry name" value="PUTATIVE (AFU_ORTHOLOGUE AFUA_2G00640)-RELATED"/>
    <property type="match status" value="1"/>
</dbReference>
<dbReference type="EC" id="3.2.1.52" evidence="3"/>
<reference evidence="10 11" key="1">
    <citation type="submission" date="2019-03" db="EMBL/GenBank/DDBJ databases">
        <title>The genome sequence of a newly discovered highly antifungal drug resistant Aspergillus species, Aspergillus tanneri NIH 1004.</title>
        <authorList>
            <person name="Mounaud S."/>
            <person name="Singh I."/>
            <person name="Joardar V."/>
            <person name="Pakala S."/>
            <person name="Pakala S."/>
            <person name="Venepally P."/>
            <person name="Hoover J."/>
            <person name="Nierman W."/>
            <person name="Chung J."/>
            <person name="Losada L."/>
        </authorList>
    </citation>
    <scope>NUCLEOTIDE SEQUENCE [LARGE SCALE GENOMIC DNA]</scope>
    <source>
        <strain evidence="10 11">NIH1004</strain>
    </source>
</reference>
<evidence type="ECO:0000256" key="1">
    <source>
        <dbReference type="ARBA" id="ARBA00001231"/>
    </source>
</evidence>
<comment type="catalytic activity">
    <reaction evidence="1">
        <text>Hydrolysis of terminal non-reducing N-acetyl-D-hexosamine residues in N-acetyl-beta-D-hexosaminides.</text>
        <dbReference type="EC" id="3.2.1.52"/>
    </reaction>
</comment>
<keyword evidence="11" id="KW-1185">Reference proteome</keyword>
<evidence type="ECO:0000256" key="3">
    <source>
        <dbReference type="ARBA" id="ARBA00012663"/>
    </source>
</evidence>
<feature type="active site" description="Proton donor" evidence="6">
    <location>
        <position position="336"/>
    </location>
</feature>
<feature type="chain" id="PRO_5020199643" description="beta-N-acetylhexosaminidase" evidence="7">
    <location>
        <begin position="22"/>
        <end position="713"/>
    </location>
</feature>
<dbReference type="InterPro" id="IPR015882">
    <property type="entry name" value="HEX_bac_N"/>
</dbReference>
<dbReference type="GO" id="GO:0004563">
    <property type="term" value="F:beta-N-acetylhexosaminidase activity"/>
    <property type="evidence" value="ECO:0007669"/>
    <property type="project" value="UniProtKB-EC"/>
</dbReference>
<dbReference type="InterPro" id="IPR029018">
    <property type="entry name" value="Hex-like_dom2"/>
</dbReference>
<evidence type="ECO:0000256" key="7">
    <source>
        <dbReference type="SAM" id="SignalP"/>
    </source>
</evidence>
<dbReference type="Gene3D" id="3.30.379.10">
    <property type="entry name" value="Chitobiase/beta-hexosaminidase domain 2-like"/>
    <property type="match status" value="1"/>
</dbReference>
<dbReference type="SUPFAM" id="SSF55545">
    <property type="entry name" value="beta-N-acetylhexosaminidase-like domain"/>
    <property type="match status" value="1"/>
</dbReference>
<dbReference type="EMBL" id="SOSA01000190">
    <property type="protein sequence ID" value="THC94770.1"/>
    <property type="molecule type" value="Genomic_DNA"/>
</dbReference>
<feature type="domain" description="Glycoside hydrolase family 20 catalytic" evidence="8">
    <location>
        <begin position="177"/>
        <end position="482"/>
    </location>
</feature>
<comment type="similarity">
    <text evidence="2">Belongs to the glycosyl hydrolase 20 family.</text>
</comment>
<protein>
    <recommendedName>
        <fullName evidence="3">beta-N-acetylhexosaminidase</fullName>
        <ecNumber evidence="3">3.2.1.52</ecNumber>
    </recommendedName>
</protein>
<dbReference type="VEuPathDB" id="FungiDB:EYZ11_005762"/>
<feature type="signal peptide" evidence="7">
    <location>
        <begin position="1"/>
        <end position="21"/>
    </location>
</feature>
<dbReference type="STRING" id="1220188.A0A4S3JHN3"/>
<evidence type="ECO:0000313" key="11">
    <source>
        <dbReference type="Proteomes" id="UP000308092"/>
    </source>
</evidence>
<sequence>MQPSSAMRSTLLLTSFAVVSALQSLPPVQWAPTGPEDFNIAAVERTIYIRDQFASHRDQGGLTLIPPSALEFAQTFSQDLKEVTGSSWDVQTVDVFPPDRTGIFLDQVEEIYRHEFIYENGKPTEEGYELDVQSDRVLIRGSGARGMWWGSRTLLQQLLLADKKPIPSGRVVDAPSFSTRGFLLDAGRKWYSPSYLKDLCTYASFFKMSEFHYHTSDNVPLSRGHNETWNEMYAQFALLPESPELQGIVQRRNETLTRADFEDLQHHCAQRGVTVIPEIESPGHCLFVTKWKPELALEQKDLLNLSHPDTIPLVKSIWAEFLPWFQTKEVNVGADEYDPTLADVYIDFVNELARFVDETSGKKVRIWGTYEPSENRTISKDIIIQHWQYGQSDPVALANEGYETINSEDWWAYMSLKNDHTPIFPAAYPQFFNNTRLLNFAGIQGWQWDPSLFNPFNASEQPNLHIVKGSILAAWNDNGPDATTQLESYYAFRNGIPTVASRAWSGHRGPQLDVSSLSTSVGLLTGRAVAQNLDRQLPTNDTNPDSPLFDWTAFPSDKRDDKTRLGKGSKGMNYTLDLDITGPFHLYSPDVTLELSPDGALTFVSDGWRYPLRSIEETDGFDEGYPGRIWVNQTASTHEEVQVPLSGRITIKTDVIGGSRVWVDGKFQGRFEVFVFGGKNKLFSWSQMAFVAPLEWVKGGVKRLTVRAFNGQH</sequence>
<dbReference type="AlphaFoldDB" id="A0A4S3JHN3"/>
<dbReference type="PRINTS" id="PR00738">
    <property type="entry name" value="GLHYDRLASE20"/>
</dbReference>
<dbReference type="GO" id="GO:0005975">
    <property type="term" value="P:carbohydrate metabolic process"/>
    <property type="evidence" value="ECO:0007669"/>
    <property type="project" value="InterPro"/>
</dbReference>
<gene>
    <name evidence="10" type="ORF">EYZ11_005762</name>
</gene>
<feature type="domain" description="Beta-hexosaminidase bacterial type N-terminal" evidence="9">
    <location>
        <begin position="74"/>
        <end position="174"/>
    </location>
</feature>
<dbReference type="Pfam" id="PF00728">
    <property type="entry name" value="Glyco_hydro_20"/>
    <property type="match status" value="1"/>
</dbReference>
<dbReference type="CDD" id="cd06564">
    <property type="entry name" value="GH20_DspB_LnbB-like"/>
    <property type="match status" value="1"/>
</dbReference>
<dbReference type="Gene3D" id="3.20.20.80">
    <property type="entry name" value="Glycosidases"/>
    <property type="match status" value="1"/>
</dbReference>
<evidence type="ECO:0000256" key="6">
    <source>
        <dbReference type="PIRSR" id="PIRSR625705-1"/>
    </source>
</evidence>
<name>A0A4S3JHN3_9EURO</name>
<proteinExistence type="inferred from homology"/>
<dbReference type="Proteomes" id="UP000308092">
    <property type="component" value="Unassembled WGS sequence"/>
</dbReference>
<dbReference type="SUPFAM" id="SSF51445">
    <property type="entry name" value="(Trans)glycosidases"/>
    <property type="match status" value="1"/>
</dbReference>
<evidence type="ECO:0000256" key="4">
    <source>
        <dbReference type="ARBA" id="ARBA00022801"/>
    </source>
</evidence>
<keyword evidence="7" id="KW-0732">Signal</keyword>
<dbReference type="InterPro" id="IPR025705">
    <property type="entry name" value="Beta_hexosaminidase_sua/sub"/>
</dbReference>
<dbReference type="InterPro" id="IPR015883">
    <property type="entry name" value="Glyco_hydro_20_cat"/>
</dbReference>
<organism evidence="10 11">
    <name type="scientific">Aspergillus tanneri</name>
    <dbReference type="NCBI Taxonomy" id="1220188"/>
    <lineage>
        <taxon>Eukaryota</taxon>
        <taxon>Fungi</taxon>
        <taxon>Dikarya</taxon>
        <taxon>Ascomycota</taxon>
        <taxon>Pezizomycotina</taxon>
        <taxon>Eurotiomycetes</taxon>
        <taxon>Eurotiomycetidae</taxon>
        <taxon>Eurotiales</taxon>
        <taxon>Aspergillaceae</taxon>
        <taxon>Aspergillus</taxon>
        <taxon>Aspergillus subgen. Circumdati</taxon>
    </lineage>
</organism>
<comment type="caution">
    <text evidence="10">The sequence shown here is derived from an EMBL/GenBank/DDBJ whole genome shotgun (WGS) entry which is preliminary data.</text>
</comment>
<accession>A0A4S3JHN3</accession>
<dbReference type="InterPro" id="IPR052764">
    <property type="entry name" value="GH20_Enzymes"/>
</dbReference>